<feature type="domain" description="B12-binding" evidence="1">
    <location>
        <begin position="21"/>
        <end position="90"/>
    </location>
</feature>
<dbReference type="GO" id="GO:0046872">
    <property type="term" value="F:metal ion binding"/>
    <property type="evidence" value="ECO:0007669"/>
    <property type="project" value="InterPro"/>
</dbReference>
<evidence type="ECO:0000259" key="1">
    <source>
        <dbReference type="Pfam" id="PF02310"/>
    </source>
</evidence>
<dbReference type="EMBL" id="BARS01039909">
    <property type="protein sequence ID" value="GAG24361.1"/>
    <property type="molecule type" value="Genomic_DNA"/>
</dbReference>
<sequence>MKVLLLNPPMDYDVVKKELSYEAYMPPLGLLYLASALEKKGHDIKVIDYVAESYSIEKLKNDVSKFDIIGITVASLVATSVRKVTDLIKQFFP</sequence>
<dbReference type="InterPro" id="IPR006158">
    <property type="entry name" value="Cobalamin-bd"/>
</dbReference>
<dbReference type="GO" id="GO:0031419">
    <property type="term" value="F:cobalamin binding"/>
    <property type="evidence" value="ECO:0007669"/>
    <property type="project" value="InterPro"/>
</dbReference>
<organism evidence="2">
    <name type="scientific">marine sediment metagenome</name>
    <dbReference type="NCBI Taxonomy" id="412755"/>
    <lineage>
        <taxon>unclassified sequences</taxon>
        <taxon>metagenomes</taxon>
        <taxon>ecological metagenomes</taxon>
    </lineage>
</organism>
<gene>
    <name evidence="2" type="ORF">S01H1_60912</name>
</gene>
<name>X0XHD0_9ZZZZ</name>
<dbReference type="Gene3D" id="3.40.50.280">
    <property type="entry name" value="Cobalamin-binding domain"/>
    <property type="match status" value="1"/>
</dbReference>
<dbReference type="Pfam" id="PF02310">
    <property type="entry name" value="B12-binding"/>
    <property type="match status" value="1"/>
</dbReference>
<reference evidence="2" key="1">
    <citation type="journal article" date="2014" name="Front. Microbiol.">
        <title>High frequency of phylogenetically diverse reductive dehalogenase-homologous genes in deep subseafloor sedimentary metagenomes.</title>
        <authorList>
            <person name="Kawai M."/>
            <person name="Futagami T."/>
            <person name="Toyoda A."/>
            <person name="Takaki Y."/>
            <person name="Nishi S."/>
            <person name="Hori S."/>
            <person name="Arai W."/>
            <person name="Tsubouchi T."/>
            <person name="Morono Y."/>
            <person name="Uchiyama I."/>
            <person name="Ito T."/>
            <person name="Fujiyama A."/>
            <person name="Inagaki F."/>
            <person name="Takami H."/>
        </authorList>
    </citation>
    <scope>NUCLEOTIDE SEQUENCE</scope>
    <source>
        <strain evidence="2">Expedition CK06-06</strain>
    </source>
</reference>
<accession>X0XHD0</accession>
<comment type="caution">
    <text evidence="2">The sequence shown here is derived from an EMBL/GenBank/DDBJ whole genome shotgun (WGS) entry which is preliminary data.</text>
</comment>
<proteinExistence type="predicted"/>
<evidence type="ECO:0000313" key="2">
    <source>
        <dbReference type="EMBL" id="GAG24361.1"/>
    </source>
</evidence>
<protein>
    <recommendedName>
        <fullName evidence="1">B12-binding domain-containing protein</fullName>
    </recommendedName>
</protein>
<dbReference type="AlphaFoldDB" id="X0XHD0"/>
<feature type="non-terminal residue" evidence="2">
    <location>
        <position position="93"/>
    </location>
</feature>